<dbReference type="PANTHER" id="PTHR46832">
    <property type="entry name" value="5'-METHYLTHIOADENOSINE/S-ADENOSYLHOMOCYSTEINE NUCLEOSIDASE"/>
    <property type="match status" value="1"/>
</dbReference>
<dbReference type="CDD" id="cd09008">
    <property type="entry name" value="MTAN"/>
    <property type="match status" value="1"/>
</dbReference>
<dbReference type="SUPFAM" id="SSF53167">
    <property type="entry name" value="Purine and uridine phosphorylases"/>
    <property type="match status" value="1"/>
</dbReference>
<evidence type="ECO:0000256" key="4">
    <source>
        <dbReference type="ARBA" id="ARBA00022801"/>
    </source>
</evidence>
<name>A0A9D1KA28_9FIRM</name>
<evidence type="ECO:0000313" key="8">
    <source>
        <dbReference type="Proteomes" id="UP000886893"/>
    </source>
</evidence>
<keyword evidence="3" id="KW-0028">Amino-acid biosynthesis</keyword>
<dbReference type="Gene3D" id="3.40.50.1580">
    <property type="entry name" value="Nucleoside phosphorylase domain"/>
    <property type="match status" value="1"/>
</dbReference>
<dbReference type="NCBIfam" id="TIGR01704">
    <property type="entry name" value="MTA_SAH-Nsdase"/>
    <property type="match status" value="1"/>
</dbReference>
<evidence type="ECO:0000256" key="1">
    <source>
        <dbReference type="ARBA" id="ARBA00004945"/>
    </source>
</evidence>
<keyword evidence="5" id="KW-0486">Methionine biosynthesis</keyword>
<protein>
    <recommendedName>
        <fullName evidence="2">adenosylhomocysteine nucleosidase</fullName>
        <ecNumber evidence="2">3.2.2.9</ecNumber>
    </recommendedName>
</protein>
<dbReference type="GO" id="GO:0019284">
    <property type="term" value="P:L-methionine salvage from S-adenosylmethionine"/>
    <property type="evidence" value="ECO:0007669"/>
    <property type="project" value="TreeGrafter"/>
</dbReference>
<dbReference type="GO" id="GO:0009164">
    <property type="term" value="P:nucleoside catabolic process"/>
    <property type="evidence" value="ECO:0007669"/>
    <property type="project" value="InterPro"/>
</dbReference>
<dbReference type="GO" id="GO:0005829">
    <property type="term" value="C:cytosol"/>
    <property type="evidence" value="ECO:0007669"/>
    <property type="project" value="TreeGrafter"/>
</dbReference>
<reference evidence="7" key="1">
    <citation type="submission" date="2020-10" db="EMBL/GenBank/DDBJ databases">
        <authorList>
            <person name="Gilroy R."/>
        </authorList>
    </citation>
    <scope>NUCLEOTIDE SEQUENCE</scope>
    <source>
        <strain evidence="7">14508</strain>
    </source>
</reference>
<dbReference type="AlphaFoldDB" id="A0A9D1KA28"/>
<gene>
    <name evidence="7" type="ORF">IAD04_03075</name>
</gene>
<dbReference type="NCBIfam" id="NF004079">
    <property type="entry name" value="PRK05584.1"/>
    <property type="match status" value="1"/>
</dbReference>
<accession>A0A9D1KA28</accession>
<organism evidence="7 8">
    <name type="scientific">Candidatus Caccosoma faecigallinarum</name>
    <dbReference type="NCBI Taxonomy" id="2840720"/>
    <lineage>
        <taxon>Bacteria</taxon>
        <taxon>Bacillati</taxon>
        <taxon>Bacillota</taxon>
        <taxon>Bacillota incertae sedis</taxon>
        <taxon>Candidatus Caccosoma</taxon>
    </lineage>
</organism>
<dbReference type="Proteomes" id="UP000886893">
    <property type="component" value="Unassembled WGS sequence"/>
</dbReference>
<dbReference type="GO" id="GO:0008930">
    <property type="term" value="F:methylthioadenosine nucleosidase activity"/>
    <property type="evidence" value="ECO:0007669"/>
    <property type="project" value="InterPro"/>
</dbReference>
<comment type="pathway">
    <text evidence="1">Amino-acid biosynthesis; L-methionine biosynthesis via salvage pathway; S-methyl-5-thio-alpha-D-ribose 1-phosphate from S-methyl-5'-thioadenosine (hydrolase route): step 1/2.</text>
</comment>
<evidence type="ECO:0000256" key="3">
    <source>
        <dbReference type="ARBA" id="ARBA00022605"/>
    </source>
</evidence>
<dbReference type="Pfam" id="PF01048">
    <property type="entry name" value="PNP_UDP_1"/>
    <property type="match status" value="1"/>
</dbReference>
<proteinExistence type="predicted"/>
<dbReference type="EC" id="3.2.2.9" evidence="2"/>
<feature type="domain" description="Nucleoside phosphorylase" evidence="6">
    <location>
        <begin position="2"/>
        <end position="221"/>
    </location>
</feature>
<dbReference type="GO" id="GO:0019509">
    <property type="term" value="P:L-methionine salvage from methylthioadenosine"/>
    <property type="evidence" value="ECO:0007669"/>
    <property type="project" value="InterPro"/>
</dbReference>
<comment type="caution">
    <text evidence="7">The sequence shown here is derived from an EMBL/GenBank/DDBJ whole genome shotgun (WGS) entry which is preliminary data.</text>
</comment>
<evidence type="ECO:0000259" key="6">
    <source>
        <dbReference type="Pfam" id="PF01048"/>
    </source>
</evidence>
<dbReference type="GO" id="GO:0008782">
    <property type="term" value="F:adenosylhomocysteine nucleosidase activity"/>
    <property type="evidence" value="ECO:0007669"/>
    <property type="project" value="UniProtKB-EC"/>
</dbReference>
<dbReference type="InterPro" id="IPR035994">
    <property type="entry name" value="Nucleoside_phosphorylase_sf"/>
</dbReference>
<dbReference type="PANTHER" id="PTHR46832:SF1">
    <property type="entry name" value="5'-METHYLTHIOADENOSINE_S-ADENOSYLHOMOCYSTEINE NUCLEOSIDASE"/>
    <property type="match status" value="1"/>
</dbReference>
<evidence type="ECO:0000256" key="5">
    <source>
        <dbReference type="ARBA" id="ARBA00023167"/>
    </source>
</evidence>
<reference evidence="7" key="2">
    <citation type="journal article" date="2021" name="PeerJ">
        <title>Extensive microbial diversity within the chicken gut microbiome revealed by metagenomics and culture.</title>
        <authorList>
            <person name="Gilroy R."/>
            <person name="Ravi A."/>
            <person name="Getino M."/>
            <person name="Pursley I."/>
            <person name="Horton D.L."/>
            <person name="Alikhan N.F."/>
            <person name="Baker D."/>
            <person name="Gharbi K."/>
            <person name="Hall N."/>
            <person name="Watson M."/>
            <person name="Adriaenssens E.M."/>
            <person name="Foster-Nyarko E."/>
            <person name="Jarju S."/>
            <person name="Secka A."/>
            <person name="Antonio M."/>
            <person name="Oren A."/>
            <person name="Chaudhuri R.R."/>
            <person name="La Ragione R."/>
            <person name="Hildebrand F."/>
            <person name="Pallen M.J."/>
        </authorList>
    </citation>
    <scope>NUCLEOTIDE SEQUENCE</scope>
    <source>
        <strain evidence="7">14508</strain>
    </source>
</reference>
<sequence length="238" mass="26782">MKIGIICASDEELAPFLPLIKNRKLTNKAMLTFYEGQIHHLNVLALYSGVCKVNAAIASQILIDQFRVDIIINSGVAGGIHPQLELFDIVISTEVCYHDVAFDILTEFHPWMKSIFFEADKQFIQLSKLAANKMKTANKIYWGRMVTGESFITSKQRQKIEKKFAPLTTDMETASIAHVCYVNQLPFISIRCITDNAAHSGKNNFEKNCAKASMIAKDFTISLLDEIDMNLLKTKKST</sequence>
<evidence type="ECO:0000256" key="2">
    <source>
        <dbReference type="ARBA" id="ARBA00011974"/>
    </source>
</evidence>
<keyword evidence="4 7" id="KW-0378">Hydrolase</keyword>
<dbReference type="EMBL" id="DVKI01000097">
    <property type="protein sequence ID" value="HIT17349.1"/>
    <property type="molecule type" value="Genomic_DNA"/>
</dbReference>
<dbReference type="InterPro" id="IPR010049">
    <property type="entry name" value="MTA_SAH_Nsdase"/>
</dbReference>
<keyword evidence="7" id="KW-0326">Glycosidase</keyword>
<dbReference type="InterPro" id="IPR000845">
    <property type="entry name" value="Nucleoside_phosphorylase_d"/>
</dbReference>
<evidence type="ECO:0000313" key="7">
    <source>
        <dbReference type="EMBL" id="HIT17349.1"/>
    </source>
</evidence>